<reference evidence="3 4" key="1">
    <citation type="submission" date="2019-04" db="EMBL/GenBank/DDBJ databases">
        <title>Comparative genomics and transcriptomics to analyze fruiting body development in filamentous ascomycetes.</title>
        <authorList>
            <consortium name="DOE Joint Genome Institute"/>
            <person name="Lutkenhaus R."/>
            <person name="Traeger S."/>
            <person name="Breuer J."/>
            <person name="Kuo A."/>
            <person name="Lipzen A."/>
            <person name="Pangilinan J."/>
            <person name="Dilworth D."/>
            <person name="Sandor L."/>
            <person name="Poggeler S."/>
            <person name="Barry K."/>
            <person name="Grigoriev I.V."/>
            <person name="Nowrousian M."/>
        </authorList>
    </citation>
    <scope>NUCLEOTIDE SEQUENCE [LARGE SCALE GENOMIC DNA]</scope>
    <source>
        <strain evidence="3 4">CBS 389.68</strain>
    </source>
</reference>
<dbReference type="GO" id="GO:0030688">
    <property type="term" value="C:preribosome, small subunit precursor"/>
    <property type="evidence" value="ECO:0007669"/>
    <property type="project" value="TreeGrafter"/>
</dbReference>
<dbReference type="EMBL" id="ML220114">
    <property type="protein sequence ID" value="TGZ83371.1"/>
    <property type="molecule type" value="Genomic_DNA"/>
</dbReference>
<feature type="compositionally biased region" description="Basic residues" evidence="2">
    <location>
        <begin position="30"/>
        <end position="39"/>
    </location>
</feature>
<sequence length="437" mass="49667">MPKATSAPREQRRHNPLHEELLEHGDGGHLRKVSRTKRRERQERGEEYVDSGMSQKILQLAKEQQDELQAEETASSALRGQNIFAGVAGQMRFEESDPETDEGEWEEYDADDDGVVEELEMNEEDEELFNRFMPGSAAEQRVSLADKILEKIAEHEAKVAGSGGNREEDEAPALPPKVIEVYTKVGILLSRYKSGKLPKAFKIIPSLRNWEEILFLTRPDTWTPHACYEATKLFASQKSAQTQKFLSLVLLDRVRDDIYENKKLNVHLYNSIKKSLYKPAAFFKGFLFPLAAGGTCTLKEAQIIGSVLARVSIPVLHSAAALLHLCEMDYTGPTSVFIKILIDKKYALPYKVVDALVFHFMRFKAVQDQLPVLWHQSFLAFAQRYKNDITEDQRDVLLDLLQLKGHPSIAPEIRRELIEGRGRGKELETMDADLMLD</sequence>
<proteinExistence type="inferred from homology"/>
<name>A0A4S2N2M2_9PEZI</name>
<comment type="similarity">
    <text evidence="1">Belongs to the bystin family.</text>
</comment>
<dbReference type="InterPro" id="IPR018247">
    <property type="entry name" value="EF_Hand_1_Ca_BS"/>
</dbReference>
<dbReference type="InterPro" id="IPR007955">
    <property type="entry name" value="Bystin"/>
</dbReference>
<evidence type="ECO:0000256" key="2">
    <source>
        <dbReference type="SAM" id="MobiDB-lite"/>
    </source>
</evidence>
<evidence type="ECO:0000313" key="3">
    <source>
        <dbReference type="EMBL" id="TGZ83371.1"/>
    </source>
</evidence>
<protein>
    <submittedName>
        <fullName evidence="3">Bystin-domain-containing protein</fullName>
    </submittedName>
</protein>
<dbReference type="PROSITE" id="PS00018">
    <property type="entry name" value="EF_HAND_1"/>
    <property type="match status" value="1"/>
</dbReference>
<evidence type="ECO:0000313" key="4">
    <source>
        <dbReference type="Proteomes" id="UP000298138"/>
    </source>
</evidence>
<dbReference type="STRING" id="341454.A0A4S2N2M2"/>
<dbReference type="Pfam" id="PF05291">
    <property type="entry name" value="Bystin"/>
    <property type="match status" value="1"/>
</dbReference>
<feature type="region of interest" description="Disordered" evidence="2">
    <location>
        <begin position="1"/>
        <end position="54"/>
    </location>
</feature>
<dbReference type="GO" id="GO:0005737">
    <property type="term" value="C:cytoplasm"/>
    <property type="evidence" value="ECO:0007669"/>
    <property type="project" value="TreeGrafter"/>
</dbReference>
<dbReference type="GO" id="GO:0030515">
    <property type="term" value="F:snoRNA binding"/>
    <property type="evidence" value="ECO:0007669"/>
    <property type="project" value="TreeGrafter"/>
</dbReference>
<keyword evidence="4" id="KW-1185">Reference proteome</keyword>
<dbReference type="AlphaFoldDB" id="A0A4S2N2M2"/>
<dbReference type="PANTHER" id="PTHR12821:SF0">
    <property type="entry name" value="BYSTIN"/>
    <property type="match status" value="1"/>
</dbReference>
<dbReference type="InParanoid" id="A0A4S2N2M2"/>
<accession>A0A4S2N2M2</accession>
<dbReference type="GO" id="GO:0006364">
    <property type="term" value="P:rRNA processing"/>
    <property type="evidence" value="ECO:0007669"/>
    <property type="project" value="TreeGrafter"/>
</dbReference>
<dbReference type="OrthoDB" id="2192561at2759"/>
<dbReference type="GO" id="GO:0005730">
    <property type="term" value="C:nucleolus"/>
    <property type="evidence" value="ECO:0007669"/>
    <property type="project" value="TreeGrafter"/>
</dbReference>
<gene>
    <name evidence="3" type="ORF">EX30DRAFT_317528</name>
</gene>
<dbReference type="PANTHER" id="PTHR12821">
    <property type="entry name" value="BYSTIN"/>
    <property type="match status" value="1"/>
</dbReference>
<dbReference type="FunCoup" id="A0A4S2N2M2">
    <property type="interactions" value="839"/>
</dbReference>
<feature type="compositionally biased region" description="Basic and acidic residues" evidence="2">
    <location>
        <begin position="16"/>
        <end position="29"/>
    </location>
</feature>
<dbReference type="Proteomes" id="UP000298138">
    <property type="component" value="Unassembled WGS sequence"/>
</dbReference>
<organism evidence="3 4">
    <name type="scientific">Ascodesmis nigricans</name>
    <dbReference type="NCBI Taxonomy" id="341454"/>
    <lineage>
        <taxon>Eukaryota</taxon>
        <taxon>Fungi</taxon>
        <taxon>Dikarya</taxon>
        <taxon>Ascomycota</taxon>
        <taxon>Pezizomycotina</taxon>
        <taxon>Pezizomycetes</taxon>
        <taxon>Pezizales</taxon>
        <taxon>Ascodesmidaceae</taxon>
        <taxon>Ascodesmis</taxon>
    </lineage>
</organism>
<evidence type="ECO:0000256" key="1">
    <source>
        <dbReference type="ARBA" id="ARBA00007114"/>
    </source>
</evidence>